<feature type="transmembrane region" description="Helical" evidence="1">
    <location>
        <begin position="39"/>
        <end position="58"/>
    </location>
</feature>
<dbReference type="WBParaSite" id="MBELARI_LOCUS2282">
    <property type="protein sequence ID" value="MBELARI_LOCUS2282"/>
    <property type="gene ID" value="MBELARI_LOCUS2282"/>
</dbReference>
<keyword evidence="2" id="KW-1185">Reference proteome</keyword>
<dbReference type="Pfam" id="PF10326">
    <property type="entry name" value="7TM_GPCR_Str"/>
    <property type="match status" value="1"/>
</dbReference>
<dbReference type="PANTHER" id="PTHR22943">
    <property type="entry name" value="7-TRANSMEMBRANE DOMAIN RECEPTOR C.ELEGANS"/>
    <property type="match status" value="1"/>
</dbReference>
<name>A0AAF3J807_9BILA</name>
<sequence length="150" mass="16774">MDSISAPRTILTILGVAANIFLLFVLLTERRIRSKYANFLTIIAAYNIFFTLTIHGIVKNSVHSAATKNVHMQLIQILITQLLSTLFTEVLPFTLCTVGGFIGLEAFTPYTIAVTSAYPTLDVFIILILVKAFRKRTSDILRKLSRKGIR</sequence>
<proteinExistence type="predicted"/>
<dbReference type="PANTHER" id="PTHR22943:SF248">
    <property type="entry name" value="SEVEN TM RECEPTOR"/>
    <property type="match status" value="1"/>
</dbReference>
<evidence type="ECO:0000313" key="3">
    <source>
        <dbReference type="WBParaSite" id="MBELARI_LOCUS2282"/>
    </source>
</evidence>
<feature type="transmembrane region" description="Helical" evidence="1">
    <location>
        <begin position="110"/>
        <end position="133"/>
    </location>
</feature>
<evidence type="ECO:0008006" key="4">
    <source>
        <dbReference type="Google" id="ProtNLM"/>
    </source>
</evidence>
<keyword evidence="1" id="KW-0472">Membrane</keyword>
<evidence type="ECO:0000256" key="1">
    <source>
        <dbReference type="SAM" id="Phobius"/>
    </source>
</evidence>
<evidence type="ECO:0000313" key="2">
    <source>
        <dbReference type="Proteomes" id="UP000887575"/>
    </source>
</evidence>
<dbReference type="InterPro" id="IPR019428">
    <property type="entry name" value="7TM_GPCR_serpentine_rcpt_Str"/>
</dbReference>
<keyword evidence="1" id="KW-1133">Transmembrane helix</keyword>
<reference evidence="3" key="1">
    <citation type="submission" date="2024-02" db="UniProtKB">
        <authorList>
            <consortium name="WormBaseParasite"/>
        </authorList>
    </citation>
    <scope>IDENTIFICATION</scope>
</reference>
<feature type="transmembrane region" description="Helical" evidence="1">
    <location>
        <begin position="9"/>
        <end position="27"/>
    </location>
</feature>
<organism evidence="2 3">
    <name type="scientific">Mesorhabditis belari</name>
    <dbReference type="NCBI Taxonomy" id="2138241"/>
    <lineage>
        <taxon>Eukaryota</taxon>
        <taxon>Metazoa</taxon>
        <taxon>Ecdysozoa</taxon>
        <taxon>Nematoda</taxon>
        <taxon>Chromadorea</taxon>
        <taxon>Rhabditida</taxon>
        <taxon>Rhabditina</taxon>
        <taxon>Rhabditomorpha</taxon>
        <taxon>Rhabditoidea</taxon>
        <taxon>Rhabditidae</taxon>
        <taxon>Mesorhabditinae</taxon>
        <taxon>Mesorhabditis</taxon>
    </lineage>
</organism>
<accession>A0AAF3J807</accession>
<dbReference type="Proteomes" id="UP000887575">
    <property type="component" value="Unassembled WGS sequence"/>
</dbReference>
<dbReference type="AlphaFoldDB" id="A0AAF3J807"/>
<protein>
    <recommendedName>
        <fullName evidence="4">G protein-coupled receptor</fullName>
    </recommendedName>
</protein>
<keyword evidence="1" id="KW-0812">Transmembrane</keyword>